<organism evidence="1">
    <name type="scientific">Arundo donax</name>
    <name type="common">Giant reed</name>
    <name type="synonym">Donax arundinaceus</name>
    <dbReference type="NCBI Taxonomy" id="35708"/>
    <lineage>
        <taxon>Eukaryota</taxon>
        <taxon>Viridiplantae</taxon>
        <taxon>Streptophyta</taxon>
        <taxon>Embryophyta</taxon>
        <taxon>Tracheophyta</taxon>
        <taxon>Spermatophyta</taxon>
        <taxon>Magnoliopsida</taxon>
        <taxon>Liliopsida</taxon>
        <taxon>Poales</taxon>
        <taxon>Poaceae</taxon>
        <taxon>PACMAD clade</taxon>
        <taxon>Arundinoideae</taxon>
        <taxon>Arundineae</taxon>
        <taxon>Arundo</taxon>
    </lineage>
</organism>
<protein>
    <submittedName>
        <fullName evidence="1">Uncharacterized protein</fullName>
    </submittedName>
</protein>
<name>A0A0A9GP02_ARUDO</name>
<dbReference type="EMBL" id="GBRH01173615">
    <property type="protein sequence ID" value="JAE24281.1"/>
    <property type="molecule type" value="Transcribed_RNA"/>
</dbReference>
<dbReference type="AlphaFoldDB" id="A0A0A9GP02"/>
<proteinExistence type="predicted"/>
<reference evidence="1" key="1">
    <citation type="submission" date="2014-09" db="EMBL/GenBank/DDBJ databases">
        <authorList>
            <person name="Magalhaes I.L.F."/>
            <person name="Oliveira U."/>
            <person name="Santos F.R."/>
            <person name="Vidigal T.H.D.A."/>
            <person name="Brescovit A.D."/>
            <person name="Santos A.J."/>
        </authorList>
    </citation>
    <scope>NUCLEOTIDE SEQUENCE</scope>
    <source>
        <tissue evidence="1">Shoot tissue taken approximately 20 cm above the soil surface</tissue>
    </source>
</reference>
<reference evidence="1" key="2">
    <citation type="journal article" date="2015" name="Data Brief">
        <title>Shoot transcriptome of the giant reed, Arundo donax.</title>
        <authorList>
            <person name="Barrero R.A."/>
            <person name="Guerrero F.D."/>
            <person name="Moolhuijzen P."/>
            <person name="Goolsby J.A."/>
            <person name="Tidwell J."/>
            <person name="Bellgard S.E."/>
            <person name="Bellgard M.I."/>
        </authorList>
    </citation>
    <scope>NUCLEOTIDE SEQUENCE</scope>
    <source>
        <tissue evidence="1">Shoot tissue taken approximately 20 cm above the soil surface</tissue>
    </source>
</reference>
<accession>A0A0A9GP02</accession>
<sequence>MPSVPELLSRHPCQIHLELCKEAAAGHVGHMHLPLAAMHAVEVDKAPDIRHLCDPPTVHLVQLRLCVPLLHVLMPHCTDSKREGFRGASVAAAAAGPGRGWR</sequence>
<evidence type="ECO:0000313" key="1">
    <source>
        <dbReference type="EMBL" id="JAE24281.1"/>
    </source>
</evidence>